<evidence type="ECO:0000256" key="2">
    <source>
        <dbReference type="ARBA" id="ARBA00004191"/>
    </source>
</evidence>
<evidence type="ECO:0000256" key="3">
    <source>
        <dbReference type="ARBA" id="ARBA00004401"/>
    </source>
</evidence>
<dbReference type="Gene3D" id="1.10.287.410">
    <property type="match status" value="1"/>
</dbReference>
<dbReference type="PRINTS" id="PR00724">
    <property type="entry name" value="CRBOXYPTASEC"/>
</dbReference>
<dbReference type="GO" id="GO:0000272">
    <property type="term" value="P:polysaccharide catabolic process"/>
    <property type="evidence" value="ECO:0007669"/>
    <property type="project" value="UniProtKB-KW"/>
</dbReference>
<dbReference type="SUPFAM" id="SSF51445">
    <property type="entry name" value="(Trans)glycosidases"/>
    <property type="match status" value="1"/>
</dbReference>
<dbReference type="GO" id="GO:0005886">
    <property type="term" value="C:plasma membrane"/>
    <property type="evidence" value="ECO:0007669"/>
    <property type="project" value="UniProtKB-SubCell"/>
</dbReference>
<dbReference type="InterPro" id="IPR016040">
    <property type="entry name" value="NAD(P)-bd_dom"/>
</dbReference>
<dbReference type="GO" id="GO:0005576">
    <property type="term" value="C:extracellular region"/>
    <property type="evidence" value="ECO:0007669"/>
    <property type="project" value="TreeGrafter"/>
</dbReference>
<dbReference type="PANTHER" id="PTHR16631:SF17">
    <property type="entry name" value="GLUCAN ENDO-1,3-BETA-GLUCOSIDASE BTGC"/>
    <property type="match status" value="1"/>
</dbReference>
<keyword evidence="10" id="KW-0645">Protease</keyword>
<evidence type="ECO:0000313" key="25">
    <source>
        <dbReference type="Proteomes" id="UP000320475"/>
    </source>
</evidence>
<keyword evidence="13" id="KW-0472">Membrane</keyword>
<accession>A0A507D867</accession>
<protein>
    <recommendedName>
        <fullName evidence="6">glucan endo-1,3-beta-D-glucosidase</fullName>
        <ecNumber evidence="6">3.2.1.39</ecNumber>
    </recommendedName>
    <alternativeName>
        <fullName evidence="20">Endo-1,3-beta-glucanase btgC</fullName>
    </alternativeName>
    <alternativeName>
        <fullName evidence="19">Laminarinase btgC</fullName>
    </alternativeName>
</protein>
<name>A0A507D867_9FUNG</name>
<gene>
    <name evidence="24" type="ORF">SeLEV6574_g02636</name>
</gene>
<dbReference type="EC" id="3.2.1.39" evidence="6"/>
<sequence length="1036" mass="114443">MLISQIAPILSLLAIAANAWPRQIPLSAPGASTSIHQLTQFPHHTLRITNSITTEQASASVHEAVCDNVAQVFGYLSVKSSGPLGDRHLFFWLLESRSRPDTDDLVYWTNGGPGSSSISNGLLMELGPCRVEAGGQSTTKFKYSWNEKATLLFVDHPAGVGFSFSDTIINTPYSSTMAANDIYILLQLLFTAYPKYSKLPFHAFGESYAGHYIPAIGKAIFNGNQKQKGPVTVNIKSIGIGNGYTDPREQFPGYPEMACDSKYAPLVSDEACDKMYTALPRCRKLMDLCYKYPSVGSITCLPATMFCERELTAPYDATGRNPYDVRMVCGEEGNPCYPQEADITHWLNLESTKSYLGVNRSFVPGSSTVAGFFTLSGDQGRPFVQAVQDLLSYGIPTLIYVGDADWICNAPGQVDWMSRAFMGFLDAKQQSWKSTLTGNEAGWYKRVPGLKLAYVNIFESGHFVPTDQPEHALEMINGWLAAVKQPEFEFKLNQNPKAALVLEILVMSKHGAPKDMIKIAVFGGTQGVGKHVVIKALECHHFVTVLARSPKKLADVVVNRHKLKIIQGDILHDPAAVDQVVDGQDVVIVSLGTTGVKKGPQAKVCSFGQKVINDAMKARGVKRLIVVTSIGVGDSIKHVSYSAYFFIKFVIYKAIADKEVQEDLVKSSGLDWTILRPTGLLDQPPRSLRYDYGEDLNGSSIARAHVAEICLEVIPKPHYGRIYAHGQDMYAHCISLILLLICCSQVKPDLYGINYSPRRSLFACPTHAMITSDLQLLRNMTTRIKTFSLIDSGSGQASATCNFGETILKAAVPLGFRVTLGMEFRGADIDAMFQREVRELERLSYAYPNLFTVVEAIVVGSETLYRGEETQQTLSQRVTTVRTILHSKNLRVPITAADIPPPFYGDILIAAVDFIMINVYPYWEGHAVASAPYSQMAAVHALRERTSKNVVLGECGWPTAGSTNTDAEASIQNLEWYYKQWVCTARKNGVEYFLFEAFDEDWKSDEHAGVEKHWGLFDLNRQPKSTVFLNPVDCSP</sequence>
<evidence type="ECO:0000256" key="20">
    <source>
        <dbReference type="ARBA" id="ARBA00043078"/>
    </source>
</evidence>
<dbReference type="Gene3D" id="3.40.50.720">
    <property type="entry name" value="NAD(P)-binding Rossmann-like Domain"/>
    <property type="match status" value="1"/>
</dbReference>
<dbReference type="InterPro" id="IPR036291">
    <property type="entry name" value="NAD(P)-bd_dom_sf"/>
</dbReference>
<comment type="subcellular location">
    <subcellularLocation>
        <location evidence="3">Cell membrane</location>
        <topology evidence="3">Single-pass type II membrane protein</topology>
    </subcellularLocation>
    <subcellularLocation>
        <location evidence="2">Secreted</location>
        <location evidence="2">Cell wall</location>
    </subcellularLocation>
</comment>
<evidence type="ECO:0000256" key="8">
    <source>
        <dbReference type="ARBA" id="ARBA00022512"/>
    </source>
</evidence>
<comment type="catalytic activity">
    <reaction evidence="1">
        <text>Hydrolysis of (1-&gt;3)-beta-D-glucosidic linkages in (1-&gt;3)-beta-D-glucans.</text>
        <dbReference type="EC" id="3.2.1.39"/>
    </reaction>
</comment>
<dbReference type="InterPro" id="IPR001563">
    <property type="entry name" value="Peptidase_S10"/>
</dbReference>
<dbReference type="GO" id="GO:0004185">
    <property type="term" value="F:serine-type carboxypeptidase activity"/>
    <property type="evidence" value="ECO:0007669"/>
    <property type="project" value="InterPro"/>
</dbReference>
<evidence type="ECO:0000256" key="22">
    <source>
        <dbReference type="SAM" id="SignalP"/>
    </source>
</evidence>
<feature type="signal peptide" evidence="22">
    <location>
        <begin position="1"/>
        <end position="21"/>
    </location>
</feature>
<keyword evidence="8" id="KW-0134">Cell wall</keyword>
<evidence type="ECO:0000256" key="13">
    <source>
        <dbReference type="ARBA" id="ARBA00023136"/>
    </source>
</evidence>
<evidence type="ECO:0000256" key="9">
    <source>
        <dbReference type="ARBA" id="ARBA00022525"/>
    </source>
</evidence>
<dbReference type="InterPro" id="IPR017853">
    <property type="entry name" value="GH"/>
</dbReference>
<evidence type="ECO:0000256" key="1">
    <source>
        <dbReference type="ARBA" id="ARBA00000382"/>
    </source>
</evidence>
<organism evidence="24 25">
    <name type="scientific">Synchytrium endobioticum</name>
    <dbReference type="NCBI Taxonomy" id="286115"/>
    <lineage>
        <taxon>Eukaryota</taxon>
        <taxon>Fungi</taxon>
        <taxon>Fungi incertae sedis</taxon>
        <taxon>Chytridiomycota</taxon>
        <taxon>Chytridiomycota incertae sedis</taxon>
        <taxon>Chytridiomycetes</taxon>
        <taxon>Synchytriales</taxon>
        <taxon>Synchytriaceae</taxon>
        <taxon>Synchytrium</taxon>
    </lineage>
</organism>
<dbReference type="Pfam" id="PF00332">
    <property type="entry name" value="Glyco_hydro_17"/>
    <property type="match status" value="1"/>
</dbReference>
<dbReference type="Gene3D" id="3.20.20.80">
    <property type="entry name" value="Glycosidases"/>
    <property type="match status" value="1"/>
</dbReference>
<evidence type="ECO:0000256" key="10">
    <source>
        <dbReference type="ARBA" id="ARBA00022645"/>
    </source>
</evidence>
<dbReference type="AlphaFoldDB" id="A0A507D867"/>
<dbReference type="SUPFAM" id="SSF51735">
    <property type="entry name" value="NAD(P)-binding Rossmann-fold domains"/>
    <property type="match status" value="1"/>
</dbReference>
<evidence type="ECO:0000256" key="5">
    <source>
        <dbReference type="ARBA" id="ARBA00009431"/>
    </source>
</evidence>
<evidence type="ECO:0000256" key="7">
    <source>
        <dbReference type="ARBA" id="ARBA00022475"/>
    </source>
</evidence>
<proteinExistence type="inferred from homology"/>
<keyword evidence="15" id="KW-0119">Carbohydrate metabolism</keyword>
<dbReference type="GO" id="GO:0006508">
    <property type="term" value="P:proteolysis"/>
    <property type="evidence" value="ECO:0007669"/>
    <property type="project" value="InterPro"/>
</dbReference>
<dbReference type="Gene3D" id="3.40.50.1820">
    <property type="entry name" value="alpha/beta hydrolase"/>
    <property type="match status" value="1"/>
</dbReference>
<evidence type="ECO:0000259" key="23">
    <source>
        <dbReference type="Pfam" id="PF13460"/>
    </source>
</evidence>
<keyword evidence="14" id="KW-0325">Glycoprotein</keyword>
<dbReference type="Pfam" id="PF00450">
    <property type="entry name" value="Peptidase_S10"/>
    <property type="match status" value="1"/>
</dbReference>
<dbReference type="InterPro" id="IPR029058">
    <property type="entry name" value="AB_hydrolase_fold"/>
</dbReference>
<keyword evidence="12" id="KW-0378">Hydrolase</keyword>
<evidence type="ECO:0000256" key="18">
    <source>
        <dbReference type="ARBA" id="ARBA00037649"/>
    </source>
</evidence>
<evidence type="ECO:0000256" key="14">
    <source>
        <dbReference type="ARBA" id="ARBA00023180"/>
    </source>
</evidence>
<comment type="function">
    <text evidence="18">Glucanases play a role in cell expansion during growth, in cell-cell fusion during mating, and in spore release during sporulation. This enzyme may be involved in beta-glucan degradation. Active on laminarin and lichenan.</text>
</comment>
<dbReference type="Proteomes" id="UP000320475">
    <property type="component" value="Unassembled WGS sequence"/>
</dbReference>
<evidence type="ECO:0000256" key="17">
    <source>
        <dbReference type="ARBA" id="ARBA00023326"/>
    </source>
</evidence>
<feature type="chain" id="PRO_5021223449" description="glucan endo-1,3-beta-D-glucosidase" evidence="22">
    <location>
        <begin position="22"/>
        <end position="1036"/>
    </location>
</feature>
<dbReference type="EMBL" id="QEAM01000076">
    <property type="protein sequence ID" value="TPX47507.1"/>
    <property type="molecule type" value="Genomic_DNA"/>
</dbReference>
<comment type="similarity">
    <text evidence="4 21">Belongs to the glycosyl hydrolase 17 family.</text>
</comment>
<dbReference type="VEuPathDB" id="FungiDB:SeMB42_g06469"/>
<evidence type="ECO:0000256" key="16">
    <source>
        <dbReference type="ARBA" id="ARBA00023316"/>
    </source>
</evidence>
<evidence type="ECO:0000313" key="24">
    <source>
        <dbReference type="EMBL" id="TPX47507.1"/>
    </source>
</evidence>
<reference evidence="24 25" key="1">
    <citation type="journal article" date="2019" name="Sci. Rep.">
        <title>Comparative genomics of chytrid fungi reveal insights into the obligate biotrophic and pathogenic lifestyle of Synchytrium endobioticum.</title>
        <authorList>
            <person name="van de Vossenberg B.T.L.H."/>
            <person name="Warris S."/>
            <person name="Nguyen H.D.T."/>
            <person name="van Gent-Pelzer M.P.E."/>
            <person name="Joly D.L."/>
            <person name="van de Geest H.C."/>
            <person name="Bonants P.J.M."/>
            <person name="Smith D.S."/>
            <person name="Levesque C.A."/>
            <person name="van der Lee T.A.J."/>
        </authorList>
    </citation>
    <scope>NUCLEOTIDE SEQUENCE [LARGE SCALE GENOMIC DNA]</scope>
    <source>
        <strain evidence="24 25">LEV6574</strain>
    </source>
</reference>
<dbReference type="GO" id="GO:0042973">
    <property type="term" value="F:glucan endo-1,3-beta-D-glucosidase activity"/>
    <property type="evidence" value="ECO:0007669"/>
    <property type="project" value="UniProtKB-EC"/>
</dbReference>
<evidence type="ECO:0000256" key="4">
    <source>
        <dbReference type="ARBA" id="ARBA00008773"/>
    </source>
</evidence>
<dbReference type="GO" id="GO:0009277">
    <property type="term" value="C:fungal-type cell wall"/>
    <property type="evidence" value="ECO:0007669"/>
    <property type="project" value="TreeGrafter"/>
</dbReference>
<dbReference type="GO" id="GO:0009986">
    <property type="term" value="C:cell surface"/>
    <property type="evidence" value="ECO:0007669"/>
    <property type="project" value="TreeGrafter"/>
</dbReference>
<keyword evidence="11 22" id="KW-0732">Signal</keyword>
<dbReference type="InterPro" id="IPR000490">
    <property type="entry name" value="Glyco_hydro_17"/>
</dbReference>
<keyword evidence="9" id="KW-0964">Secreted</keyword>
<dbReference type="VEuPathDB" id="FungiDB:SeMB42_g02272"/>
<evidence type="ECO:0000256" key="19">
    <source>
        <dbReference type="ARBA" id="ARBA00042373"/>
    </source>
</evidence>
<evidence type="ECO:0000256" key="21">
    <source>
        <dbReference type="RuleBase" id="RU004335"/>
    </source>
</evidence>
<evidence type="ECO:0000256" key="12">
    <source>
        <dbReference type="ARBA" id="ARBA00022801"/>
    </source>
</evidence>
<keyword evidence="16" id="KW-0961">Cell wall biogenesis/degradation</keyword>
<evidence type="ECO:0000256" key="15">
    <source>
        <dbReference type="ARBA" id="ARBA00023277"/>
    </source>
</evidence>
<comment type="similarity">
    <text evidence="5">Belongs to the peptidase S10 family.</text>
</comment>
<dbReference type="Pfam" id="PF13460">
    <property type="entry name" value="NAD_binding_10"/>
    <property type="match status" value="1"/>
</dbReference>
<evidence type="ECO:0000256" key="6">
    <source>
        <dbReference type="ARBA" id="ARBA00012780"/>
    </source>
</evidence>
<dbReference type="InterPro" id="IPR050732">
    <property type="entry name" value="Beta-glucan_modifiers"/>
</dbReference>
<feature type="domain" description="NAD(P)-binding" evidence="23">
    <location>
        <begin position="523"/>
        <end position="716"/>
    </location>
</feature>
<dbReference type="GO" id="GO:0071555">
    <property type="term" value="P:cell wall organization"/>
    <property type="evidence" value="ECO:0007669"/>
    <property type="project" value="UniProtKB-KW"/>
</dbReference>
<dbReference type="SUPFAM" id="SSF53474">
    <property type="entry name" value="alpha/beta-Hydrolases"/>
    <property type="match status" value="1"/>
</dbReference>
<keyword evidence="17" id="KW-0624">Polysaccharide degradation</keyword>
<evidence type="ECO:0000256" key="11">
    <source>
        <dbReference type="ARBA" id="ARBA00022729"/>
    </source>
</evidence>
<dbReference type="OrthoDB" id="443318at2759"/>
<keyword evidence="10" id="KW-0121">Carboxypeptidase</keyword>
<comment type="caution">
    <text evidence="24">The sequence shown here is derived from an EMBL/GenBank/DDBJ whole genome shotgun (WGS) entry which is preliminary data.</text>
</comment>
<dbReference type="PANTHER" id="PTHR16631">
    <property type="entry name" value="GLUCAN 1,3-BETA-GLUCOSIDASE"/>
    <property type="match status" value="1"/>
</dbReference>
<keyword evidence="7" id="KW-1003">Cell membrane</keyword>